<accession>A0ABS4MH27</accession>
<protein>
    <submittedName>
        <fullName evidence="1">Uncharacterized protein</fullName>
    </submittedName>
</protein>
<keyword evidence="2" id="KW-1185">Reference proteome</keyword>
<name>A0ABS4MH27_9LACO</name>
<evidence type="ECO:0000313" key="2">
    <source>
        <dbReference type="Proteomes" id="UP001519292"/>
    </source>
</evidence>
<sequence>MRSNFQKAKIKMFFFFMPTDKSIEDEVNKCIEDKDVIDIKFTNSDNRRCFTVMVIYNALKEFMEEN</sequence>
<organism evidence="1 2">
    <name type="scientific">Lactobacillus colini</name>
    <dbReference type="NCBI Taxonomy" id="1819254"/>
    <lineage>
        <taxon>Bacteria</taxon>
        <taxon>Bacillati</taxon>
        <taxon>Bacillota</taxon>
        <taxon>Bacilli</taxon>
        <taxon>Lactobacillales</taxon>
        <taxon>Lactobacillaceae</taxon>
        <taxon>Lactobacillus</taxon>
    </lineage>
</organism>
<dbReference type="RefSeq" id="WP_209687353.1">
    <property type="nucleotide sequence ID" value="NZ_JAGGLU010000012.1"/>
</dbReference>
<proteinExistence type="predicted"/>
<dbReference type="Proteomes" id="UP001519292">
    <property type="component" value="Unassembled WGS sequence"/>
</dbReference>
<dbReference type="EMBL" id="JAGGLU010000012">
    <property type="protein sequence ID" value="MBP2058621.1"/>
    <property type="molecule type" value="Genomic_DNA"/>
</dbReference>
<reference evidence="1 2" key="1">
    <citation type="submission" date="2021-03" db="EMBL/GenBank/DDBJ databases">
        <title>Genomic Encyclopedia of Type Strains, Phase IV (KMG-IV): sequencing the most valuable type-strain genomes for metagenomic binning, comparative biology and taxonomic classification.</title>
        <authorList>
            <person name="Goeker M."/>
        </authorList>
    </citation>
    <scope>NUCLEOTIDE SEQUENCE [LARGE SCALE GENOMIC DNA]</scope>
    <source>
        <strain evidence="1 2">DSM 101872</strain>
    </source>
</reference>
<comment type="caution">
    <text evidence="1">The sequence shown here is derived from an EMBL/GenBank/DDBJ whole genome shotgun (WGS) entry which is preliminary data.</text>
</comment>
<evidence type="ECO:0000313" key="1">
    <source>
        <dbReference type="EMBL" id="MBP2058621.1"/>
    </source>
</evidence>
<gene>
    <name evidence="1" type="ORF">J2Z60_001809</name>
</gene>